<comment type="similarity">
    <text evidence="2 10">Belongs to the cation transport ATPase (P-type) (TC 3.A.3) family. Type IB subfamily.</text>
</comment>
<dbReference type="NCBIfam" id="TIGR01511">
    <property type="entry name" value="ATPase-IB1_Cu"/>
    <property type="match status" value="1"/>
</dbReference>
<keyword evidence="4 10" id="KW-0479">Metal-binding</keyword>
<evidence type="ECO:0000256" key="3">
    <source>
        <dbReference type="ARBA" id="ARBA00022692"/>
    </source>
</evidence>
<protein>
    <recommendedName>
        <fullName evidence="8">P-type Zn(2+) transporter</fullName>
        <ecNumber evidence="8">7.2.2.12</ecNumber>
    </recommendedName>
</protein>
<dbReference type="InterPro" id="IPR059000">
    <property type="entry name" value="ATPase_P-type_domA"/>
</dbReference>
<dbReference type="EC" id="7.2.2.12" evidence="8"/>
<dbReference type="SFLD" id="SFLDS00003">
    <property type="entry name" value="Haloacid_Dehalogenase"/>
    <property type="match status" value="1"/>
</dbReference>
<evidence type="ECO:0000259" key="12">
    <source>
        <dbReference type="Pfam" id="PF00122"/>
    </source>
</evidence>
<evidence type="ECO:0000313" key="13">
    <source>
        <dbReference type="EMBL" id="MDQ0440666.1"/>
    </source>
</evidence>
<keyword evidence="10" id="KW-0067">ATP-binding</keyword>
<evidence type="ECO:0000256" key="1">
    <source>
        <dbReference type="ARBA" id="ARBA00004370"/>
    </source>
</evidence>
<dbReference type="InterPro" id="IPR036412">
    <property type="entry name" value="HAD-like_sf"/>
</dbReference>
<evidence type="ECO:0000256" key="5">
    <source>
        <dbReference type="ARBA" id="ARBA00022967"/>
    </source>
</evidence>
<dbReference type="PROSITE" id="PS01229">
    <property type="entry name" value="COF_2"/>
    <property type="match status" value="1"/>
</dbReference>
<name>A0ABU0HGK8_9HYPH</name>
<comment type="subcellular location">
    <subcellularLocation>
        <location evidence="10">Cell membrane</location>
    </subcellularLocation>
    <subcellularLocation>
        <location evidence="1">Membrane</location>
    </subcellularLocation>
</comment>
<keyword evidence="6 10" id="KW-1133">Transmembrane helix</keyword>
<feature type="compositionally biased region" description="Basic and acidic residues" evidence="11">
    <location>
        <begin position="12"/>
        <end position="28"/>
    </location>
</feature>
<sequence>MNGPEYPCPPHRRPETRGCDAPHGDTGSERPAAGPARPGRRGRAALAGSRAGRHRTGCRPDTGPARGGRAMLSERPGHDAADAPACGCGDGCGAVSAARDPALQNTMASFSAGLLAAFGATLGAVVGFVVFAEWSGLLDRLSGFVAWPLWLAAVLLGGYPIFRSVLRAAFRRRVTSHTLMTVGLGAAVLTGAWPAAIIVVFFMRLADYVEHFTAERARRAVRELTSLAPEKARVERHGSEIEVPVAEVRIGETVVVRPGEKVPVDGEVIAGQATVNQASITGESMPVEAGPGARVFAASFAQLGALRVRATAIGVDTTFGRVIKMVEEADRHRADVQRIADTFATWYLPVVIAVATATFFVSGNALATAAVLMVACSCSFALATPVAMIASIGSAARRGLLIKGGRYLEALARADVVLLDKTGTLTFGRPRITDVVPFDGSGAPGEERLLRMAAGAERYSEHPLAEAVRAAAAERQLCPAEPEHFEAMPGHGVRARIAGATVTVGGRRLLPEGFNIPPRMADLEAAGKTLVVVACDGSPVGVLAATDTERPAVPAALAALRALGIRHFELVTGDNARTAAALAGPLGLGYRADLLPEEKIAVVKEYQSRGHVVVMIGDGVNDAPALAQADVGIAMGAAGSGVALEASHVALMREDWTLVPEVVRIARRTMRAVRFNLGFTVVYNLTGLSLAASGLLPPTLAAAAQAGPDFGILANSARLLRPRSGARPGGGGPDKPGCPPLRLDQDPAVPRATEARA</sequence>
<evidence type="ECO:0000256" key="9">
    <source>
        <dbReference type="ARBA" id="ARBA00047308"/>
    </source>
</evidence>
<dbReference type="InterPro" id="IPR044492">
    <property type="entry name" value="P_typ_ATPase_HD_dom"/>
</dbReference>
<feature type="transmembrane region" description="Helical" evidence="10">
    <location>
        <begin position="182"/>
        <end position="203"/>
    </location>
</feature>
<dbReference type="PRINTS" id="PR00941">
    <property type="entry name" value="CDATPASE"/>
</dbReference>
<dbReference type="PRINTS" id="PR00119">
    <property type="entry name" value="CATATPASE"/>
</dbReference>
<keyword evidence="3 10" id="KW-0812">Transmembrane</keyword>
<evidence type="ECO:0000256" key="7">
    <source>
        <dbReference type="ARBA" id="ARBA00023136"/>
    </source>
</evidence>
<dbReference type="Pfam" id="PF00122">
    <property type="entry name" value="E1-E2_ATPase"/>
    <property type="match status" value="1"/>
</dbReference>
<dbReference type="Proteomes" id="UP001236369">
    <property type="component" value="Unassembled WGS sequence"/>
</dbReference>
<dbReference type="Gene3D" id="3.40.1110.10">
    <property type="entry name" value="Calcium-transporting ATPase, cytoplasmic domain N"/>
    <property type="match status" value="1"/>
</dbReference>
<dbReference type="Gene3D" id="2.70.150.10">
    <property type="entry name" value="Calcium-transporting ATPase, cytoplasmic transduction domain A"/>
    <property type="match status" value="1"/>
</dbReference>
<dbReference type="SFLD" id="SFLDG00002">
    <property type="entry name" value="C1.7:_P-type_atpase_like"/>
    <property type="match status" value="1"/>
</dbReference>
<evidence type="ECO:0000256" key="8">
    <source>
        <dbReference type="ARBA" id="ARBA00039097"/>
    </source>
</evidence>
<keyword evidence="10" id="KW-1003">Cell membrane</keyword>
<dbReference type="EMBL" id="JAUSVV010000001">
    <property type="protein sequence ID" value="MDQ0440666.1"/>
    <property type="molecule type" value="Genomic_DNA"/>
</dbReference>
<dbReference type="InterPro" id="IPR018303">
    <property type="entry name" value="ATPase_P-typ_P_site"/>
</dbReference>
<dbReference type="InterPro" id="IPR001757">
    <property type="entry name" value="P_typ_ATPase"/>
</dbReference>
<accession>A0ABU0HGK8</accession>
<dbReference type="Pfam" id="PF00702">
    <property type="entry name" value="Hydrolase"/>
    <property type="match status" value="1"/>
</dbReference>
<feature type="transmembrane region" description="Helical" evidence="10">
    <location>
        <begin position="144"/>
        <end position="162"/>
    </location>
</feature>
<keyword evidence="7 10" id="KW-0472">Membrane</keyword>
<gene>
    <name evidence="13" type="ORF">QO016_000143</name>
</gene>
<dbReference type="PANTHER" id="PTHR48085">
    <property type="entry name" value="CADMIUM/ZINC-TRANSPORTING ATPASE HMA2-RELATED"/>
    <property type="match status" value="1"/>
</dbReference>
<dbReference type="SUPFAM" id="SSF81665">
    <property type="entry name" value="Calcium ATPase, transmembrane domain M"/>
    <property type="match status" value="1"/>
</dbReference>
<dbReference type="InterPro" id="IPR051014">
    <property type="entry name" value="Cation_Transport_ATPase_IB"/>
</dbReference>
<dbReference type="InterPro" id="IPR008250">
    <property type="entry name" value="ATPase_P-typ_transduc_dom_A_sf"/>
</dbReference>
<dbReference type="PROSITE" id="PS00154">
    <property type="entry name" value="ATPASE_E1_E2"/>
    <property type="match status" value="1"/>
</dbReference>
<evidence type="ECO:0000256" key="4">
    <source>
        <dbReference type="ARBA" id="ARBA00022723"/>
    </source>
</evidence>
<dbReference type="PANTHER" id="PTHR48085:SF5">
    <property type="entry name" value="CADMIUM_ZINC-TRANSPORTING ATPASE HMA4-RELATED"/>
    <property type="match status" value="1"/>
</dbReference>
<keyword evidence="5" id="KW-1278">Translocase</keyword>
<dbReference type="SFLD" id="SFLDF00027">
    <property type="entry name" value="p-type_atpase"/>
    <property type="match status" value="1"/>
</dbReference>
<feature type="transmembrane region" description="Helical" evidence="10">
    <location>
        <begin position="369"/>
        <end position="396"/>
    </location>
</feature>
<reference evidence="13 14" key="1">
    <citation type="submission" date="2023-07" db="EMBL/GenBank/DDBJ databases">
        <title>Genomic Encyclopedia of Type Strains, Phase IV (KMG-IV): sequencing the most valuable type-strain genomes for metagenomic binning, comparative biology and taxonomic classification.</title>
        <authorList>
            <person name="Goeker M."/>
        </authorList>
    </citation>
    <scope>NUCLEOTIDE SEQUENCE [LARGE SCALE GENOMIC DNA]</scope>
    <source>
        <strain evidence="13 14">DSM 19562</strain>
    </source>
</reference>
<dbReference type="SUPFAM" id="SSF56784">
    <property type="entry name" value="HAD-like"/>
    <property type="match status" value="1"/>
</dbReference>
<dbReference type="Gene3D" id="3.40.50.1000">
    <property type="entry name" value="HAD superfamily/HAD-like"/>
    <property type="match status" value="1"/>
</dbReference>
<proteinExistence type="inferred from homology"/>
<dbReference type="InterPro" id="IPR023214">
    <property type="entry name" value="HAD_sf"/>
</dbReference>
<evidence type="ECO:0000256" key="11">
    <source>
        <dbReference type="SAM" id="MobiDB-lite"/>
    </source>
</evidence>
<comment type="catalytic activity">
    <reaction evidence="9">
        <text>Zn(2+)(in) + ATP + H2O = Zn(2+)(out) + ADP + phosphate + H(+)</text>
        <dbReference type="Rhea" id="RHEA:20621"/>
        <dbReference type="ChEBI" id="CHEBI:15377"/>
        <dbReference type="ChEBI" id="CHEBI:15378"/>
        <dbReference type="ChEBI" id="CHEBI:29105"/>
        <dbReference type="ChEBI" id="CHEBI:30616"/>
        <dbReference type="ChEBI" id="CHEBI:43474"/>
        <dbReference type="ChEBI" id="CHEBI:456216"/>
        <dbReference type="EC" id="7.2.2.12"/>
    </reaction>
</comment>
<keyword evidence="14" id="KW-1185">Reference proteome</keyword>
<feature type="transmembrane region" description="Helical" evidence="10">
    <location>
        <begin position="110"/>
        <end position="132"/>
    </location>
</feature>
<comment type="caution">
    <text evidence="13">The sequence shown here is derived from an EMBL/GenBank/DDBJ whole genome shotgun (WGS) entry which is preliminary data.</text>
</comment>
<evidence type="ECO:0000313" key="14">
    <source>
        <dbReference type="Proteomes" id="UP001236369"/>
    </source>
</evidence>
<dbReference type="InterPro" id="IPR027256">
    <property type="entry name" value="P-typ_ATPase_IB"/>
</dbReference>
<dbReference type="SUPFAM" id="SSF81653">
    <property type="entry name" value="Calcium ATPase, transduction domain A"/>
    <property type="match status" value="1"/>
</dbReference>
<feature type="region of interest" description="Disordered" evidence="11">
    <location>
        <begin position="721"/>
        <end position="757"/>
    </location>
</feature>
<evidence type="ECO:0000256" key="2">
    <source>
        <dbReference type="ARBA" id="ARBA00006024"/>
    </source>
</evidence>
<dbReference type="NCBIfam" id="TIGR01494">
    <property type="entry name" value="ATPase_P-type"/>
    <property type="match status" value="1"/>
</dbReference>
<dbReference type="InterPro" id="IPR023298">
    <property type="entry name" value="ATPase_P-typ_TM_dom_sf"/>
</dbReference>
<evidence type="ECO:0000256" key="6">
    <source>
        <dbReference type="ARBA" id="ARBA00022989"/>
    </source>
</evidence>
<evidence type="ECO:0000256" key="10">
    <source>
        <dbReference type="RuleBase" id="RU362081"/>
    </source>
</evidence>
<organism evidence="13 14">
    <name type="scientific">Methylobacterium persicinum</name>
    <dbReference type="NCBI Taxonomy" id="374426"/>
    <lineage>
        <taxon>Bacteria</taxon>
        <taxon>Pseudomonadati</taxon>
        <taxon>Pseudomonadota</taxon>
        <taxon>Alphaproteobacteria</taxon>
        <taxon>Hyphomicrobiales</taxon>
        <taxon>Methylobacteriaceae</taxon>
        <taxon>Methylobacterium</taxon>
    </lineage>
</organism>
<dbReference type="InterPro" id="IPR023299">
    <property type="entry name" value="ATPase_P-typ_cyto_dom_N"/>
</dbReference>
<dbReference type="NCBIfam" id="TIGR01525">
    <property type="entry name" value="ATPase-IB_hvy"/>
    <property type="match status" value="1"/>
</dbReference>
<keyword evidence="10" id="KW-0547">Nucleotide-binding</keyword>
<feature type="domain" description="P-type ATPase A" evidence="12">
    <location>
        <begin position="227"/>
        <end position="327"/>
    </location>
</feature>
<feature type="region of interest" description="Disordered" evidence="11">
    <location>
        <begin position="1"/>
        <end position="78"/>
    </location>
</feature>
<feature type="transmembrane region" description="Helical" evidence="10">
    <location>
        <begin position="343"/>
        <end position="363"/>
    </location>
</feature>